<dbReference type="EMBL" id="JACHBG010000023">
    <property type="protein sequence ID" value="MBB6488483.1"/>
    <property type="molecule type" value="Genomic_DNA"/>
</dbReference>
<reference evidence="5 6" key="1">
    <citation type="submission" date="2020-08" db="EMBL/GenBank/DDBJ databases">
        <title>Genomic Encyclopedia of Type Strains, Phase IV (KMG-V): Genome sequencing to study the core and pangenomes of soil and plant-associated prokaryotes.</title>
        <authorList>
            <person name="Whitman W."/>
        </authorList>
    </citation>
    <scope>NUCLEOTIDE SEQUENCE [LARGE SCALE GENOMIC DNA]</scope>
    <source>
        <strain evidence="5 6">SEMIA 4060</strain>
    </source>
</reference>
<evidence type="ECO:0000313" key="6">
    <source>
        <dbReference type="Proteomes" id="UP000565576"/>
    </source>
</evidence>
<dbReference type="Pfam" id="PF12804">
    <property type="entry name" value="NTP_transf_3"/>
    <property type="match status" value="1"/>
</dbReference>
<dbReference type="AlphaFoldDB" id="A0A7X0MGV8"/>
<dbReference type="Proteomes" id="UP000565576">
    <property type="component" value="Unassembled WGS sequence"/>
</dbReference>
<protein>
    <submittedName>
        <fullName evidence="5">2-aminoethylphosphonate-pyruvate transaminase</fullName>
        <ecNumber evidence="5">2.6.1.37</ecNumber>
    </submittedName>
</protein>
<dbReference type="InterPro" id="IPR050065">
    <property type="entry name" value="GlmU-like"/>
</dbReference>
<dbReference type="PANTHER" id="PTHR43584">
    <property type="entry name" value="NUCLEOTIDYL TRANSFERASE"/>
    <property type="match status" value="1"/>
</dbReference>
<dbReference type="SUPFAM" id="SSF53448">
    <property type="entry name" value="Nucleotide-diphospho-sugar transferases"/>
    <property type="match status" value="1"/>
</dbReference>
<dbReference type="GO" id="GO:0047304">
    <property type="term" value="F:2-aminoethylphosphonate-pyruvate transaminase activity"/>
    <property type="evidence" value="ECO:0007669"/>
    <property type="project" value="UniProtKB-EC"/>
</dbReference>
<dbReference type="Gene3D" id="3.90.550.10">
    <property type="entry name" value="Spore Coat Polysaccharide Biosynthesis Protein SpsA, Chain A"/>
    <property type="match status" value="1"/>
</dbReference>
<accession>A0A7X0MGV8</accession>
<evidence type="ECO:0000313" key="5">
    <source>
        <dbReference type="EMBL" id="MBB6488483.1"/>
    </source>
</evidence>
<comment type="caution">
    <text evidence="5">The sequence shown here is derived from an EMBL/GenBank/DDBJ whole genome shotgun (WGS) entry which is preliminary data.</text>
</comment>
<keyword evidence="5" id="KW-0670">Pyruvate</keyword>
<keyword evidence="5" id="KW-0032">Aminotransferase</keyword>
<dbReference type="RefSeq" id="WP_184710101.1">
    <property type="nucleotide sequence ID" value="NZ_JACHBG010000023.1"/>
</dbReference>
<feature type="domain" description="MobA-like NTP transferase" evidence="4">
    <location>
        <begin position="6"/>
        <end position="159"/>
    </location>
</feature>
<keyword evidence="1 5" id="KW-0808">Transferase</keyword>
<dbReference type="InterPro" id="IPR029044">
    <property type="entry name" value="Nucleotide-diphossugar_trans"/>
</dbReference>
<evidence type="ECO:0000256" key="2">
    <source>
        <dbReference type="ARBA" id="ARBA00022695"/>
    </source>
</evidence>
<evidence type="ECO:0000256" key="3">
    <source>
        <dbReference type="ARBA" id="ARBA00022842"/>
    </source>
</evidence>
<evidence type="ECO:0000256" key="1">
    <source>
        <dbReference type="ARBA" id="ARBA00022679"/>
    </source>
</evidence>
<proteinExistence type="predicted"/>
<dbReference type="EC" id="2.6.1.37" evidence="5"/>
<keyword evidence="3" id="KW-0460">Magnesium</keyword>
<gene>
    <name evidence="5" type="ORF">GGD46_005799</name>
</gene>
<sequence length="249" mass="27078">MSIDTAVIMAAGLGSRISEYSHNAPKGFIPVAGQPIVERSIEILADRGIRRIVIGTGYMASEYEALSSRIRHVQIDCIANSDFANSGSLETLLLCTRDLGCDFLSLESDLLYDAAMIDRVLGCPFPNVVLASGHTGSGDEVYIQTDDRSHLVNLSKDRGSLARIDAELVGICKLERSVPLALDAWLSRNGHKRPVGFHYEEGLVGIARSLPLHVEKTELTWTEIDTLDHLARANAVIWPRIVSASGEPA</sequence>
<name>A0A7X0MGV8_9HYPH</name>
<keyword evidence="2" id="KW-0548">Nucleotidyltransferase</keyword>
<organism evidence="5 6">
    <name type="scientific">Rhizobium lusitanum</name>
    <dbReference type="NCBI Taxonomy" id="293958"/>
    <lineage>
        <taxon>Bacteria</taxon>
        <taxon>Pseudomonadati</taxon>
        <taxon>Pseudomonadota</taxon>
        <taxon>Alphaproteobacteria</taxon>
        <taxon>Hyphomicrobiales</taxon>
        <taxon>Rhizobiaceae</taxon>
        <taxon>Rhizobium/Agrobacterium group</taxon>
        <taxon>Rhizobium</taxon>
    </lineage>
</organism>
<dbReference type="PANTHER" id="PTHR43584:SF5">
    <property type="entry name" value="PROTEIN LICC"/>
    <property type="match status" value="1"/>
</dbReference>
<dbReference type="InterPro" id="IPR025877">
    <property type="entry name" value="MobA-like_NTP_Trfase"/>
</dbReference>
<evidence type="ECO:0000259" key="4">
    <source>
        <dbReference type="Pfam" id="PF12804"/>
    </source>
</evidence>
<dbReference type="GO" id="GO:0016779">
    <property type="term" value="F:nucleotidyltransferase activity"/>
    <property type="evidence" value="ECO:0007669"/>
    <property type="project" value="UniProtKB-KW"/>
</dbReference>